<dbReference type="Gene3D" id="1.20.58.1540">
    <property type="entry name" value="Actin interacting protein 3, C-terminal domain"/>
    <property type="match status" value="1"/>
</dbReference>
<name>A0AAN7PAY4_9COLE</name>
<evidence type="ECO:0000256" key="1">
    <source>
        <dbReference type="ARBA" id="ARBA00021526"/>
    </source>
</evidence>
<feature type="domain" description="B box-type" evidence="9">
    <location>
        <begin position="90"/>
        <end position="138"/>
    </location>
</feature>
<feature type="domain" description="RING-type" evidence="8">
    <location>
        <begin position="24"/>
        <end position="62"/>
    </location>
</feature>
<dbReference type="GO" id="GO:0044325">
    <property type="term" value="F:transmembrane transporter binding"/>
    <property type="evidence" value="ECO:0007669"/>
    <property type="project" value="TreeGrafter"/>
</dbReference>
<dbReference type="EMBL" id="JARPUR010000004">
    <property type="protein sequence ID" value="KAK4878646.1"/>
    <property type="molecule type" value="Genomic_DNA"/>
</dbReference>
<dbReference type="GO" id="GO:0008270">
    <property type="term" value="F:zinc ion binding"/>
    <property type="evidence" value="ECO:0007669"/>
    <property type="project" value="UniProtKB-KW"/>
</dbReference>
<keyword evidence="4" id="KW-0862">Zinc</keyword>
<feature type="region of interest" description="Disordered" evidence="7">
    <location>
        <begin position="726"/>
        <end position="784"/>
    </location>
</feature>
<evidence type="ECO:0000256" key="5">
    <source>
        <dbReference type="PROSITE-ProRule" id="PRU00024"/>
    </source>
</evidence>
<dbReference type="InterPro" id="IPR000315">
    <property type="entry name" value="Znf_B-box"/>
</dbReference>
<dbReference type="InterPro" id="IPR017907">
    <property type="entry name" value="Znf_RING_CS"/>
</dbReference>
<dbReference type="GO" id="GO:0030544">
    <property type="term" value="F:Hsp70 protein binding"/>
    <property type="evidence" value="ECO:0007669"/>
    <property type="project" value="InterPro"/>
</dbReference>
<dbReference type="PROSITE" id="PS00518">
    <property type="entry name" value="ZF_RING_1"/>
    <property type="match status" value="1"/>
</dbReference>
<evidence type="ECO:0000313" key="10">
    <source>
        <dbReference type="EMBL" id="KAK4878646.1"/>
    </source>
</evidence>
<evidence type="ECO:0000313" key="11">
    <source>
        <dbReference type="Proteomes" id="UP001353858"/>
    </source>
</evidence>
<protein>
    <recommendedName>
        <fullName evidence="1">RING finger protein 207</fullName>
    </recommendedName>
</protein>
<dbReference type="Pfam" id="PF00643">
    <property type="entry name" value="zf-B_box"/>
    <property type="match status" value="1"/>
</dbReference>
<reference evidence="11" key="1">
    <citation type="submission" date="2023-01" db="EMBL/GenBank/DDBJ databases">
        <title>Key to firefly adult light organ development and bioluminescence: homeobox transcription factors regulate luciferase expression and transportation to peroxisome.</title>
        <authorList>
            <person name="Fu X."/>
        </authorList>
    </citation>
    <scope>NUCLEOTIDE SEQUENCE [LARGE SCALE GENOMIC DNA]</scope>
</reference>
<evidence type="ECO:0000259" key="8">
    <source>
        <dbReference type="PROSITE" id="PS50089"/>
    </source>
</evidence>
<dbReference type="Gene3D" id="3.30.160.60">
    <property type="entry name" value="Classic Zinc Finger"/>
    <property type="match status" value="1"/>
</dbReference>
<feature type="compositionally biased region" description="Basic residues" evidence="7">
    <location>
        <begin position="737"/>
        <end position="750"/>
    </location>
</feature>
<keyword evidence="6" id="KW-0175">Coiled coil</keyword>
<dbReference type="InterPro" id="IPR027370">
    <property type="entry name" value="Znf-RING_euk"/>
</dbReference>
<feature type="region of interest" description="Disordered" evidence="7">
    <location>
        <begin position="633"/>
        <end position="670"/>
    </location>
</feature>
<evidence type="ECO:0000256" key="4">
    <source>
        <dbReference type="ARBA" id="ARBA00022833"/>
    </source>
</evidence>
<evidence type="ECO:0000256" key="7">
    <source>
        <dbReference type="SAM" id="MobiDB-lite"/>
    </source>
</evidence>
<feature type="coiled-coil region" evidence="6">
    <location>
        <begin position="393"/>
        <end position="456"/>
    </location>
</feature>
<dbReference type="PROSITE" id="PS50119">
    <property type="entry name" value="ZF_BBOX"/>
    <property type="match status" value="1"/>
</dbReference>
<evidence type="ECO:0000256" key="6">
    <source>
        <dbReference type="SAM" id="Coils"/>
    </source>
</evidence>
<feature type="region of interest" description="Disordered" evidence="7">
    <location>
        <begin position="571"/>
        <end position="600"/>
    </location>
</feature>
<dbReference type="SMART" id="SM00184">
    <property type="entry name" value="RING"/>
    <property type="match status" value="1"/>
</dbReference>
<evidence type="ECO:0000256" key="3">
    <source>
        <dbReference type="ARBA" id="ARBA00022771"/>
    </source>
</evidence>
<dbReference type="GO" id="GO:0048471">
    <property type="term" value="C:perinuclear region of cytoplasm"/>
    <property type="evidence" value="ECO:0007669"/>
    <property type="project" value="TreeGrafter"/>
</dbReference>
<dbReference type="InterPro" id="IPR013083">
    <property type="entry name" value="Znf_RING/FYVE/PHD"/>
</dbReference>
<evidence type="ECO:0000259" key="9">
    <source>
        <dbReference type="PROSITE" id="PS50119"/>
    </source>
</evidence>
<sequence length="865" mass="98887">SCTVEMDPPGPQIDMDFSKNPLLCPVCHDYFTEPCILNCYHTFCARCLKGREQDRRLTCPICGQYTLLKDGTMLPPPDSLMRQLIEIANSENPPCSNCDKRDRSNMFYCNTCGQSLCSNCRDNTHRAKMFSAHDIVHTSKCTREPKRCPQHGEQYIMYSPLQHTMLCVNCFRDTPNEIRAQCLDIETAYTQAIKRLERGQNAIMDLQSSVRDGIIALKGLMDELRRNMDTEKHTINSFCQGMQEAIAKTHAAMIMEVQRQFESKERIYRSQLLLLGTVMPVLQLHLILCTTFTSAANKYQFLELCPALIERLASVGQLSQPVRSLQSSSIKTNYRSEFAQCLEPWVGKAAVSQHLAELAASQVYETAPPPTKRQQNVLKSKLLESEGTFSAHCRSFESQIRELNQQFNVVKDRISELHNDILALRKAQTPPLFARYEILTRDCALLDKQLERQQHQLDRMSTVFETSWEEQLWRLRVEQEVFSCQRADVMTLRNELKHLKNVAAQLEPYVKNLQPAQQVQTPGEKLSEQAQKLQALLENVGLIQQSSSQLNKLPRSRSRVLTQLLEKVRPNVQERERSKSAGQTDKILVQPKPVSTPQKPKAQYMPQYFGNQSNAEKFESQIREKIHEIICRRQSAQTPQSLHSKSDTESEWKSKEDLKETKTPPRMNSFIKTPTKARMSYKKMGKSCDKINTCTKVPVEVRKARSESEYQHIAESGQNVKALVHTETRSGPTSPKCKTKRPTQKQRKPKVYPYSDGEDNVFYSRHDSADSLSTGSVNSRRSSFEGPDKTLIVVVNRRSKNMTMAQKQRSWETFPPKRRHHMCPKLSAPAPIPLKKADSFEGHEEAVKSLVAAVQETRRKSKSGN</sequence>
<dbReference type="CDD" id="cd19814">
    <property type="entry name" value="Bbox1_RNF207-like"/>
    <property type="match status" value="1"/>
</dbReference>
<organism evidence="10 11">
    <name type="scientific">Aquatica leii</name>
    <dbReference type="NCBI Taxonomy" id="1421715"/>
    <lineage>
        <taxon>Eukaryota</taxon>
        <taxon>Metazoa</taxon>
        <taxon>Ecdysozoa</taxon>
        <taxon>Arthropoda</taxon>
        <taxon>Hexapoda</taxon>
        <taxon>Insecta</taxon>
        <taxon>Pterygota</taxon>
        <taxon>Neoptera</taxon>
        <taxon>Endopterygota</taxon>
        <taxon>Coleoptera</taxon>
        <taxon>Polyphaga</taxon>
        <taxon>Elateriformia</taxon>
        <taxon>Elateroidea</taxon>
        <taxon>Lampyridae</taxon>
        <taxon>Luciolinae</taxon>
        <taxon>Aquatica</taxon>
    </lineage>
</organism>
<dbReference type="InterPro" id="IPR039320">
    <property type="entry name" value="RNF207"/>
</dbReference>
<gene>
    <name evidence="10" type="ORF">RN001_011152</name>
</gene>
<dbReference type="SMART" id="SM00336">
    <property type="entry name" value="BBOX"/>
    <property type="match status" value="1"/>
</dbReference>
<dbReference type="PROSITE" id="PS50089">
    <property type="entry name" value="ZF_RING_2"/>
    <property type="match status" value="1"/>
</dbReference>
<dbReference type="Proteomes" id="UP001353858">
    <property type="component" value="Unassembled WGS sequence"/>
</dbReference>
<dbReference type="InterPro" id="IPR001841">
    <property type="entry name" value="Znf_RING"/>
</dbReference>
<keyword evidence="3 5" id="KW-0863">Zinc-finger</keyword>
<feature type="compositionally biased region" description="Basic and acidic residues" evidence="7">
    <location>
        <begin position="644"/>
        <end position="663"/>
    </location>
</feature>
<feature type="compositionally biased region" description="Polar residues" evidence="7">
    <location>
        <begin position="770"/>
        <end position="781"/>
    </location>
</feature>
<dbReference type="AlphaFoldDB" id="A0AAN7PAY4"/>
<dbReference type="PANTHER" id="PTHR22635">
    <property type="entry name" value="RING FINGER PROTEIN 207"/>
    <property type="match status" value="1"/>
</dbReference>
<dbReference type="PANTHER" id="PTHR22635:SF0">
    <property type="entry name" value="RING FINGER PROTEIN 207"/>
    <property type="match status" value="1"/>
</dbReference>
<comment type="caution">
    <text evidence="10">The sequence shown here is derived from an EMBL/GenBank/DDBJ whole genome shotgun (WGS) entry which is preliminary data.</text>
</comment>
<feature type="non-terminal residue" evidence="10">
    <location>
        <position position="1"/>
    </location>
</feature>
<accession>A0AAN7PAY4</accession>
<keyword evidence="2" id="KW-0479">Metal-binding</keyword>
<feature type="compositionally biased region" description="Polar residues" evidence="7">
    <location>
        <begin position="634"/>
        <end position="643"/>
    </location>
</feature>
<dbReference type="Pfam" id="PF13445">
    <property type="entry name" value="zf-RING_UBOX"/>
    <property type="match status" value="1"/>
</dbReference>
<evidence type="ECO:0000256" key="2">
    <source>
        <dbReference type="ARBA" id="ARBA00022723"/>
    </source>
</evidence>
<dbReference type="SUPFAM" id="SSF57850">
    <property type="entry name" value="RING/U-box"/>
    <property type="match status" value="1"/>
</dbReference>
<keyword evidence="11" id="KW-1185">Reference proteome</keyword>
<proteinExistence type="predicted"/>
<dbReference type="Gene3D" id="3.30.40.10">
    <property type="entry name" value="Zinc/RING finger domain, C3HC4 (zinc finger)"/>
    <property type="match status" value="1"/>
</dbReference>